<dbReference type="AlphaFoldDB" id="A0A6C0LTB6"/>
<protein>
    <submittedName>
        <fullName evidence="1">Uncharacterized protein</fullName>
    </submittedName>
</protein>
<evidence type="ECO:0000313" key="1">
    <source>
        <dbReference type="EMBL" id="QHU33255.1"/>
    </source>
</evidence>
<sequence length="404" mass="46291">MSDFQSEYFKSRDNQFGSSKVNDDFENEISNLIFIIDDNVIGNDIHCILLSLIREFSKIDVKNLVHNMEISQYYEINNLHNGYIIPDNSEIILKYIDTTVCLSNEKNCSCYRGLVRFYIKQKKGDEYKYVKINVIKICPTISKLEASIYQNSDKIQMWENIVNIAIAKGQKDAISKMSDKLILTTSEKIRNSVNKINEILFQIKKASTKSQISKLKKDNEILLSPSQTAVNVANTVAKMMSETEFFKKHDVKIAIVPECESLIIENSKSTIIVDKSEITSKIIIIIDANISIVSKSQQINTISISKYLEVIVLDPKYEIPKPTNDDESKLFPSIITKSIPLNHDIIIKRLNDKLTQLYEKSISLKQIATMEIYSPTIFTISSDQMEKDYSIYKNTNTQSNNLNR</sequence>
<organism evidence="1">
    <name type="scientific">viral metagenome</name>
    <dbReference type="NCBI Taxonomy" id="1070528"/>
    <lineage>
        <taxon>unclassified sequences</taxon>
        <taxon>metagenomes</taxon>
        <taxon>organismal metagenomes</taxon>
    </lineage>
</organism>
<proteinExistence type="predicted"/>
<accession>A0A6C0LTB6</accession>
<dbReference type="EMBL" id="MN740556">
    <property type="protein sequence ID" value="QHU33255.1"/>
    <property type="molecule type" value="Genomic_DNA"/>
</dbReference>
<reference evidence="1" key="1">
    <citation type="journal article" date="2020" name="Nature">
        <title>Giant virus diversity and host interactions through global metagenomics.</title>
        <authorList>
            <person name="Schulz F."/>
            <person name="Roux S."/>
            <person name="Paez-Espino D."/>
            <person name="Jungbluth S."/>
            <person name="Walsh D.A."/>
            <person name="Denef V.J."/>
            <person name="McMahon K.D."/>
            <person name="Konstantinidis K.T."/>
            <person name="Eloe-Fadrosh E.A."/>
            <person name="Kyrpides N.C."/>
            <person name="Woyke T."/>
        </authorList>
    </citation>
    <scope>NUCLEOTIDE SEQUENCE</scope>
    <source>
        <strain evidence="1">GVMAG-S-1014582-52</strain>
    </source>
</reference>
<name>A0A6C0LTB6_9ZZZZ</name>